<dbReference type="PANTHER" id="PTHR12774">
    <property type="entry name" value="PEROXISOMAL BIOGENESIS FACTOR 19"/>
    <property type="match status" value="1"/>
</dbReference>
<keyword evidence="3" id="KW-1185">Reference proteome</keyword>
<dbReference type="eggNOG" id="KOG3133">
    <property type="taxonomic scope" value="Eukaryota"/>
</dbReference>
<comment type="caution">
    <text evidence="2">The sequence shown here is derived from an EMBL/GenBank/DDBJ whole genome shotgun (WGS) entry which is preliminary data.</text>
</comment>
<feature type="compositionally biased region" description="Basic and acidic residues" evidence="1">
    <location>
        <begin position="112"/>
        <end position="123"/>
    </location>
</feature>
<dbReference type="InParanoid" id="K0KSI8"/>
<dbReference type="STRING" id="1206466.K0KSI8"/>
<dbReference type="Gene3D" id="1.20.120.900">
    <property type="entry name" value="Pex19, mPTS binding domain"/>
    <property type="match status" value="1"/>
</dbReference>
<proteinExistence type="predicted"/>
<feature type="region of interest" description="Disordered" evidence="1">
    <location>
        <begin position="94"/>
        <end position="127"/>
    </location>
</feature>
<dbReference type="GO" id="GO:0033328">
    <property type="term" value="F:peroxisome membrane targeting sequence binding"/>
    <property type="evidence" value="ECO:0007669"/>
    <property type="project" value="TreeGrafter"/>
</dbReference>
<feature type="compositionally biased region" description="Basic and acidic residues" evidence="1">
    <location>
        <begin position="1"/>
        <end position="13"/>
    </location>
</feature>
<feature type="compositionally biased region" description="Acidic residues" evidence="1">
    <location>
        <begin position="15"/>
        <end position="32"/>
    </location>
</feature>
<evidence type="ECO:0000313" key="3">
    <source>
        <dbReference type="Proteomes" id="UP000009328"/>
    </source>
</evidence>
<dbReference type="PANTHER" id="PTHR12774:SF2">
    <property type="entry name" value="PEROXISOMAL BIOGENESIS FACTOR 19"/>
    <property type="match status" value="1"/>
</dbReference>
<name>K0KSI8_WICCF</name>
<dbReference type="HOGENOM" id="CLU_043063_1_1_1"/>
<dbReference type="InterPro" id="IPR038322">
    <property type="entry name" value="Pex19_C_sf"/>
</dbReference>
<feature type="compositionally biased region" description="Basic and acidic residues" evidence="1">
    <location>
        <begin position="39"/>
        <end position="58"/>
    </location>
</feature>
<reference evidence="2 3" key="1">
    <citation type="journal article" date="2012" name="Eukaryot. Cell">
        <title>Draft genome sequence of Wickerhamomyces ciferrii NRRL Y-1031 F-60-10.</title>
        <authorList>
            <person name="Schneider J."/>
            <person name="Andrea H."/>
            <person name="Blom J."/>
            <person name="Jaenicke S."/>
            <person name="Ruckert C."/>
            <person name="Schorsch C."/>
            <person name="Szczepanowski R."/>
            <person name="Farwick M."/>
            <person name="Goesmann A."/>
            <person name="Puhler A."/>
            <person name="Schaffer S."/>
            <person name="Tauch A."/>
            <person name="Kohler T."/>
            <person name="Brinkrolf K."/>
        </authorList>
    </citation>
    <scope>NUCLEOTIDE SEQUENCE [LARGE SCALE GENOMIC DNA]</scope>
    <source>
        <strain evidence="3">ATCC 14091 / BCRC 22168 / CBS 111 / JCM 3599 / NBRC 0793 / NRRL Y-1031 F-60-10</strain>
    </source>
</reference>
<evidence type="ECO:0000313" key="2">
    <source>
        <dbReference type="EMBL" id="CCH46136.1"/>
    </source>
</evidence>
<sequence length="303" mass="34166">MPSEEKLDKKQPVGEDLDDLDDLDDYLDDFADDILSKPPGHDLESHNQDSKDQEKDTTIDGEPLSNSDKQQIEDLLKQLESESPEARQQLDALLKDVSTLNGPSDVKPNEQLQKDSNDKDLKDTISSTLNRLKSSGAKVDESIKSEEPDQFLNDLFNQLNLDGEGNPGEDGDFDITKLLGDMLEQLASKEILYDPLKDLSSKYPKWIEENKNKITKEKLERYTKQSDIVKSIVDKFDEESYSDSSKPHKEFISTKLEEMQNSGNPPEDLVGDFNKTGLPGLNFGNDDLPDNLDKELEQNCANQ</sequence>
<dbReference type="AlphaFoldDB" id="K0KSI8"/>
<dbReference type="Proteomes" id="UP000009328">
    <property type="component" value="Unassembled WGS sequence"/>
</dbReference>
<accession>K0KSI8</accession>
<evidence type="ECO:0000256" key="1">
    <source>
        <dbReference type="SAM" id="MobiDB-lite"/>
    </source>
</evidence>
<dbReference type="GO" id="GO:0045046">
    <property type="term" value="P:protein import into peroxisome membrane"/>
    <property type="evidence" value="ECO:0007669"/>
    <property type="project" value="TreeGrafter"/>
</dbReference>
<dbReference type="FunCoup" id="K0KSI8">
    <property type="interactions" value="289"/>
</dbReference>
<protein>
    <submittedName>
        <fullName evidence="2">Peroxisomal biogenesis factor 19</fullName>
    </submittedName>
</protein>
<feature type="region of interest" description="Disordered" evidence="1">
    <location>
        <begin position="258"/>
        <end position="303"/>
    </location>
</feature>
<dbReference type="Pfam" id="PF04614">
    <property type="entry name" value="Pex19"/>
    <property type="match status" value="1"/>
</dbReference>
<feature type="region of interest" description="Disordered" evidence="1">
    <location>
        <begin position="1"/>
        <end position="70"/>
    </location>
</feature>
<dbReference type="GO" id="GO:0005778">
    <property type="term" value="C:peroxisomal membrane"/>
    <property type="evidence" value="ECO:0007669"/>
    <property type="project" value="TreeGrafter"/>
</dbReference>
<gene>
    <name evidence="2" type="ORF">BN7_5724</name>
</gene>
<dbReference type="InterPro" id="IPR006708">
    <property type="entry name" value="Pex19"/>
</dbReference>
<organism evidence="2 3">
    <name type="scientific">Wickerhamomyces ciferrii (strain ATCC 14091 / BCRC 22168 / CBS 111 / JCM 3599 / NBRC 0793 / NRRL Y-1031 F-60-10)</name>
    <name type="common">Yeast</name>
    <name type="synonym">Pichia ciferrii</name>
    <dbReference type="NCBI Taxonomy" id="1206466"/>
    <lineage>
        <taxon>Eukaryota</taxon>
        <taxon>Fungi</taxon>
        <taxon>Dikarya</taxon>
        <taxon>Ascomycota</taxon>
        <taxon>Saccharomycotina</taxon>
        <taxon>Saccharomycetes</taxon>
        <taxon>Phaffomycetales</taxon>
        <taxon>Wickerhamomycetaceae</taxon>
        <taxon>Wickerhamomyces</taxon>
    </lineage>
</organism>
<dbReference type="EMBL" id="CAIF01000230">
    <property type="protein sequence ID" value="CCH46136.1"/>
    <property type="molecule type" value="Genomic_DNA"/>
</dbReference>